<dbReference type="SUPFAM" id="SSF118215">
    <property type="entry name" value="Proton glutamate symport protein"/>
    <property type="match status" value="1"/>
</dbReference>
<organism evidence="8 9">
    <name type="scientific">Chlamydia pecorum</name>
    <dbReference type="NCBI Taxonomy" id="85991"/>
    <lineage>
        <taxon>Bacteria</taxon>
        <taxon>Pseudomonadati</taxon>
        <taxon>Chlamydiota</taxon>
        <taxon>Chlamydiia</taxon>
        <taxon>Chlamydiales</taxon>
        <taxon>Chlamydiaceae</taxon>
        <taxon>Chlamydia/Chlamydophila group</taxon>
        <taxon>Chlamydia</taxon>
    </lineage>
</organism>
<evidence type="ECO:0000256" key="1">
    <source>
        <dbReference type="ARBA" id="ARBA00004141"/>
    </source>
</evidence>
<feature type="transmembrane region" description="Helical" evidence="7">
    <location>
        <begin position="286"/>
        <end position="311"/>
    </location>
</feature>
<keyword evidence="3" id="KW-0813">Transport</keyword>
<dbReference type="GO" id="GO:0015184">
    <property type="term" value="F:L-cystine transmembrane transporter activity"/>
    <property type="evidence" value="ECO:0007669"/>
    <property type="project" value="TreeGrafter"/>
</dbReference>
<keyword evidence="6 7" id="KW-0472">Membrane</keyword>
<feature type="transmembrane region" description="Helical" evidence="7">
    <location>
        <begin position="179"/>
        <end position="200"/>
    </location>
</feature>
<dbReference type="RefSeq" id="WP_058787612.1">
    <property type="nucleotide sequence ID" value="NZ_LFRH01000003.1"/>
</dbReference>
<feature type="transmembrane region" description="Helical" evidence="7">
    <location>
        <begin position="49"/>
        <end position="67"/>
    </location>
</feature>
<feature type="transmembrane region" description="Helical" evidence="7">
    <location>
        <begin position="12"/>
        <end position="29"/>
    </location>
</feature>
<keyword evidence="4 7" id="KW-0812">Transmembrane</keyword>
<evidence type="ECO:0000256" key="2">
    <source>
        <dbReference type="ARBA" id="ARBA00006148"/>
    </source>
</evidence>
<dbReference type="EMBL" id="LFRH01000003">
    <property type="protein sequence ID" value="KTF28709.1"/>
    <property type="molecule type" value="Genomic_DNA"/>
</dbReference>
<feature type="transmembrane region" description="Helical" evidence="7">
    <location>
        <begin position="141"/>
        <end position="158"/>
    </location>
</feature>
<dbReference type="PANTHER" id="PTHR42865">
    <property type="entry name" value="PROTON/GLUTAMATE-ASPARTATE SYMPORTER"/>
    <property type="match status" value="1"/>
</dbReference>
<evidence type="ECO:0000313" key="9">
    <source>
        <dbReference type="Proteomes" id="UP000054301"/>
    </source>
</evidence>
<dbReference type="Pfam" id="PF00375">
    <property type="entry name" value="SDF"/>
    <property type="match status" value="1"/>
</dbReference>
<gene>
    <name evidence="8" type="ORF">cpL1_0744</name>
</gene>
<dbReference type="GO" id="GO:0005886">
    <property type="term" value="C:plasma membrane"/>
    <property type="evidence" value="ECO:0007669"/>
    <property type="project" value="TreeGrafter"/>
</dbReference>
<comment type="similarity">
    <text evidence="2">Belongs to the dicarboxylate/amino acid:cation symporter (DAACS) (TC 2.A.23) family.</text>
</comment>
<dbReference type="Gene3D" id="1.10.3860.10">
    <property type="entry name" value="Sodium:dicarboxylate symporter"/>
    <property type="match status" value="1"/>
</dbReference>
<dbReference type="AlphaFoldDB" id="A0AA40U5N9"/>
<proteinExistence type="inferred from homology"/>
<dbReference type="GO" id="GO:0015293">
    <property type="term" value="F:symporter activity"/>
    <property type="evidence" value="ECO:0007669"/>
    <property type="project" value="InterPro"/>
</dbReference>
<feature type="transmembrane region" description="Helical" evidence="7">
    <location>
        <begin position="359"/>
        <end position="382"/>
    </location>
</feature>
<dbReference type="Proteomes" id="UP000054301">
    <property type="component" value="Unassembled WGS sequence"/>
</dbReference>
<evidence type="ECO:0000256" key="6">
    <source>
        <dbReference type="ARBA" id="ARBA00023136"/>
    </source>
</evidence>
<feature type="transmembrane region" description="Helical" evidence="7">
    <location>
        <begin position="79"/>
        <end position="101"/>
    </location>
</feature>
<dbReference type="InterPro" id="IPR001991">
    <property type="entry name" value="Na-dicarboxylate_symporter"/>
</dbReference>
<evidence type="ECO:0000256" key="7">
    <source>
        <dbReference type="SAM" id="Phobius"/>
    </source>
</evidence>
<keyword evidence="5 7" id="KW-1133">Transmembrane helix</keyword>
<evidence type="ECO:0000256" key="5">
    <source>
        <dbReference type="ARBA" id="ARBA00022989"/>
    </source>
</evidence>
<accession>A0AA40U5N9</accession>
<comment type="caution">
    <text evidence="8">The sequence shown here is derived from an EMBL/GenBank/DDBJ whole genome shotgun (WGS) entry which is preliminary data.</text>
</comment>
<evidence type="ECO:0000256" key="4">
    <source>
        <dbReference type="ARBA" id="ARBA00022692"/>
    </source>
</evidence>
<evidence type="ECO:0000256" key="3">
    <source>
        <dbReference type="ARBA" id="ARBA00022448"/>
    </source>
</evidence>
<comment type="subcellular location">
    <subcellularLocation>
        <location evidence="1">Membrane</location>
        <topology evidence="1">Multi-pass membrane protein</topology>
    </subcellularLocation>
</comment>
<dbReference type="PANTHER" id="PTHR42865:SF5">
    <property type="entry name" value="L-CYSTINE TRANSPORTER TCYP"/>
    <property type="match status" value="1"/>
</dbReference>
<feature type="transmembrane region" description="Helical" evidence="7">
    <location>
        <begin position="212"/>
        <end position="235"/>
    </location>
</feature>
<feature type="transmembrane region" description="Helical" evidence="7">
    <location>
        <begin position="323"/>
        <end position="347"/>
    </location>
</feature>
<dbReference type="PRINTS" id="PR00173">
    <property type="entry name" value="EDTRNSPORT"/>
</dbReference>
<evidence type="ECO:0000313" key="8">
    <source>
        <dbReference type="EMBL" id="KTF28709.1"/>
    </source>
</evidence>
<reference evidence="8 9" key="1">
    <citation type="submission" date="2015-06" db="EMBL/GenBank/DDBJ databases">
        <title>More than comparative genomics: Whole genome sequencing reveals elusive C. pecorum plasmid and re-evaluates genetic differences and phylogenetic relationships between C. pecorum from pig, cattle, sheep and koala hosts.</title>
        <authorList>
            <person name="Jelocnik M."/>
            <person name="Bachmann N.L."/>
            <person name="Kaltenboeck B."/>
            <person name="Waugh C."/>
            <person name="Woolford L."/>
            <person name="Speight N."/>
            <person name="Gillett A."/>
            <person name="Higgins D."/>
            <person name="Flanagan C."/>
            <person name="Myers G."/>
            <person name="Timms P."/>
            <person name="Polkinghorne A."/>
        </authorList>
    </citation>
    <scope>NUCLEOTIDE SEQUENCE [LARGE SCALE GENOMIC DNA]</scope>
    <source>
        <strain evidence="8 9">L1</strain>
    </source>
</reference>
<name>A0AA40U5N9_9CHLA</name>
<protein>
    <submittedName>
        <fullName evidence="8">Sodium:dicarboxylate symporter family protein</fullName>
    </submittedName>
</protein>
<dbReference type="InterPro" id="IPR036458">
    <property type="entry name" value="Na:dicarbo_symporter_sf"/>
</dbReference>
<sequence>MQKRHSFKKQNLILLISIFIGLALGRLGLPWLNQSAEIIAETFLKLLRLISLPLVFVAVGSTITSIENIQTIFSLGKRILYYTLLTTIIASFIGLILFVVLEPKVPLEGESHVTSGNVGYINVLANILPENIFKPFLEGNVISVVFLAAIFSFASLFIKDREKSFIRELFNSTFSMFLSLAKGVLKFLPIAAIAFAILVYRDMSNYSHLKSFSKYFICIIASNLIQGFVVLPLLLKINRLSPLKTAMAMSPALITAFFSKSSATTLPLTMEVAEEQLRIHPKLSRFGFPLCSVINMNGCAAFILITTLFVGVSNGIEFSPFSMLVWVFIATLAAVGNAGVPMGCYFLTLSLLTSMKIPLSLLGFILPFYTIIDMVETALNVWSDSCVVCLANKQFHHI</sequence>